<evidence type="ECO:0000313" key="5">
    <source>
        <dbReference type="Proteomes" id="UP000739069"/>
    </source>
</evidence>
<feature type="transmembrane region" description="Helical" evidence="2">
    <location>
        <begin position="124"/>
        <end position="142"/>
    </location>
</feature>
<accession>A0A943TCM4</accession>
<dbReference type="PROSITE" id="PS51782">
    <property type="entry name" value="LYSM"/>
    <property type="match status" value="1"/>
</dbReference>
<sequence length="211" mass="21852">MTAASLAPHRASASATLPEGLVVLHPAHARQSARAARGSSRRASAPQPSSYLVSARRVSPSATDSQPSTPSAPANKRSVSGRPAEQGMDTSSPLAGLVPSAVSGLRSLSSRLERFNPLHNLKGLPLLTLAALVVLGAVTFLGPSFGPRVENAAATQATVTVKHGETLWDIAQAVNPGGDARDTVVRIMELNSLTSTAVDVGQRLEVPQPRH</sequence>
<dbReference type="SMART" id="SM00257">
    <property type="entry name" value="LysM"/>
    <property type="match status" value="1"/>
</dbReference>
<comment type="caution">
    <text evidence="4">The sequence shown here is derived from an EMBL/GenBank/DDBJ whole genome shotgun (WGS) entry which is preliminary data.</text>
</comment>
<dbReference type="InterPro" id="IPR018392">
    <property type="entry name" value="LysM"/>
</dbReference>
<feature type="domain" description="LysM" evidence="3">
    <location>
        <begin position="157"/>
        <end position="206"/>
    </location>
</feature>
<proteinExistence type="predicted"/>
<name>A0A943TCM4_9MICC</name>
<evidence type="ECO:0000256" key="1">
    <source>
        <dbReference type="SAM" id="MobiDB-lite"/>
    </source>
</evidence>
<dbReference type="Gene3D" id="3.10.350.10">
    <property type="entry name" value="LysM domain"/>
    <property type="match status" value="1"/>
</dbReference>
<reference evidence="4" key="1">
    <citation type="submission" date="2021-02" db="EMBL/GenBank/DDBJ databases">
        <title>Infant gut strain persistence is associated with maternal origin, phylogeny, and functional potential including surface adhesion and iron acquisition.</title>
        <authorList>
            <person name="Lou Y.C."/>
        </authorList>
    </citation>
    <scope>NUCLEOTIDE SEQUENCE</scope>
    <source>
        <strain evidence="4">L1_008_092G1_dasL1_008_092G1_concoct_16</strain>
    </source>
</reference>
<gene>
    <name evidence="4" type="ORF">KH265_07270</name>
</gene>
<dbReference type="EMBL" id="JAGZXI010000010">
    <property type="protein sequence ID" value="MBS6635432.1"/>
    <property type="molecule type" value="Genomic_DNA"/>
</dbReference>
<dbReference type="RefSeq" id="WP_303953374.1">
    <property type="nucleotide sequence ID" value="NZ_JAGZXI010000010.1"/>
</dbReference>
<feature type="compositionally biased region" description="Polar residues" evidence="1">
    <location>
        <begin position="60"/>
        <end position="72"/>
    </location>
</feature>
<evidence type="ECO:0000256" key="2">
    <source>
        <dbReference type="SAM" id="Phobius"/>
    </source>
</evidence>
<keyword evidence="2" id="KW-0812">Transmembrane</keyword>
<dbReference type="CDD" id="cd00118">
    <property type="entry name" value="LysM"/>
    <property type="match status" value="1"/>
</dbReference>
<dbReference type="InterPro" id="IPR036779">
    <property type="entry name" value="LysM_dom_sf"/>
</dbReference>
<keyword evidence="2" id="KW-1133">Transmembrane helix</keyword>
<dbReference type="AlphaFoldDB" id="A0A943TCM4"/>
<organism evidence="4 5">
    <name type="scientific">Rothia mucilaginosa</name>
    <dbReference type="NCBI Taxonomy" id="43675"/>
    <lineage>
        <taxon>Bacteria</taxon>
        <taxon>Bacillati</taxon>
        <taxon>Actinomycetota</taxon>
        <taxon>Actinomycetes</taxon>
        <taxon>Micrococcales</taxon>
        <taxon>Micrococcaceae</taxon>
        <taxon>Rothia</taxon>
    </lineage>
</organism>
<protein>
    <submittedName>
        <fullName evidence="4">LysM peptidoglycan-binding domain-containing protein</fullName>
    </submittedName>
</protein>
<dbReference type="Proteomes" id="UP000739069">
    <property type="component" value="Unassembled WGS sequence"/>
</dbReference>
<feature type="compositionally biased region" description="Low complexity" evidence="1">
    <location>
        <begin position="29"/>
        <end position="50"/>
    </location>
</feature>
<keyword evidence="2" id="KW-0472">Membrane</keyword>
<evidence type="ECO:0000313" key="4">
    <source>
        <dbReference type="EMBL" id="MBS6635432.1"/>
    </source>
</evidence>
<dbReference type="Pfam" id="PF01476">
    <property type="entry name" value="LysM"/>
    <property type="match status" value="1"/>
</dbReference>
<dbReference type="SUPFAM" id="SSF54106">
    <property type="entry name" value="LysM domain"/>
    <property type="match status" value="1"/>
</dbReference>
<feature type="region of interest" description="Disordered" evidence="1">
    <location>
        <begin position="28"/>
        <end position="95"/>
    </location>
</feature>
<evidence type="ECO:0000259" key="3">
    <source>
        <dbReference type="PROSITE" id="PS51782"/>
    </source>
</evidence>